<sequence length="170" mass="18946">MEPLPLPPAELKALTPFIQRSNELLKADPIMSYWCTFYAAQQGISAKRQDKESTEMLMKVLDSLEVRKIALKQQPAITDDTIGNAYVENFALKVFVGADNEDRTGKATRNTAKKFIAASNFLELLKLFGDLKPEIEEKVKYAKWKAGDIAKAFREGRTPQPGPPGGLESE</sequence>
<dbReference type="EMBL" id="JMSN01000090">
    <property type="protein sequence ID" value="KDN40507.1"/>
    <property type="molecule type" value="Genomic_DNA"/>
</dbReference>
<dbReference type="InterPro" id="IPR044538">
    <property type="entry name" value="Vta1-like"/>
</dbReference>
<evidence type="ECO:0000256" key="1">
    <source>
        <dbReference type="ARBA" id="ARBA00004308"/>
    </source>
</evidence>
<reference evidence="4 5" key="1">
    <citation type="submission" date="2014-05" db="EMBL/GenBank/DDBJ databases">
        <title>Draft genome sequence of a rare smut relative, Tilletiaria anomala UBC 951.</title>
        <authorList>
            <consortium name="DOE Joint Genome Institute"/>
            <person name="Toome M."/>
            <person name="Kuo A."/>
            <person name="Henrissat B."/>
            <person name="Lipzen A."/>
            <person name="Tritt A."/>
            <person name="Yoshinaga Y."/>
            <person name="Zane M."/>
            <person name="Barry K."/>
            <person name="Grigoriev I.V."/>
            <person name="Spatafora J.W."/>
            <person name="Aimea M.C."/>
        </authorList>
    </citation>
    <scope>NUCLEOTIDE SEQUENCE [LARGE SCALE GENOMIC DNA]</scope>
    <source>
        <strain evidence="4 5">UBC 951</strain>
    </source>
</reference>
<dbReference type="OrthoDB" id="391137at2759"/>
<name>A0A066VFJ6_TILAU</name>
<dbReference type="GeneID" id="25262990"/>
<gene>
    <name evidence="4" type="ORF">K437DRAFT_238800</name>
</gene>
<feature type="domain" description="Vta1/callose synthase N-terminal" evidence="3">
    <location>
        <begin position="14"/>
        <end position="155"/>
    </location>
</feature>
<dbReference type="InterPro" id="IPR039431">
    <property type="entry name" value="Vta1/CALS_N"/>
</dbReference>
<dbReference type="InterPro" id="IPR023175">
    <property type="entry name" value="Vta1/CALS_N_sf"/>
</dbReference>
<feature type="non-terminal residue" evidence="4">
    <location>
        <position position="170"/>
    </location>
</feature>
<dbReference type="Proteomes" id="UP000027361">
    <property type="component" value="Unassembled WGS sequence"/>
</dbReference>
<evidence type="ECO:0000259" key="3">
    <source>
        <dbReference type="Pfam" id="PF04652"/>
    </source>
</evidence>
<dbReference type="OMA" id="KTAYESH"/>
<dbReference type="PANTHER" id="PTHR46009">
    <property type="entry name" value="VACUOLAR PROTEIN SORTING-ASSOCIATED PROTEIN VTA1 HOMOLOG"/>
    <property type="match status" value="1"/>
</dbReference>
<dbReference type="GO" id="GO:0032511">
    <property type="term" value="P:late endosome to vacuole transport via multivesicular body sorting pathway"/>
    <property type="evidence" value="ECO:0007669"/>
    <property type="project" value="InterPro"/>
</dbReference>
<comment type="caution">
    <text evidence="4">The sequence shown here is derived from an EMBL/GenBank/DDBJ whole genome shotgun (WGS) entry which is preliminary data.</text>
</comment>
<dbReference type="GO" id="GO:0005771">
    <property type="term" value="C:multivesicular body"/>
    <property type="evidence" value="ECO:0007669"/>
    <property type="project" value="TreeGrafter"/>
</dbReference>
<dbReference type="InParanoid" id="A0A066VFJ6"/>
<dbReference type="Gene3D" id="1.25.40.270">
    <property type="entry name" value="Vacuolar protein sorting-associated protein vta1"/>
    <property type="match status" value="1"/>
</dbReference>
<evidence type="ECO:0000313" key="5">
    <source>
        <dbReference type="Proteomes" id="UP000027361"/>
    </source>
</evidence>
<dbReference type="Pfam" id="PF04652">
    <property type="entry name" value="Vta1"/>
    <property type="match status" value="1"/>
</dbReference>
<dbReference type="STRING" id="1037660.A0A066VFJ6"/>
<keyword evidence="5" id="KW-1185">Reference proteome</keyword>
<dbReference type="RefSeq" id="XP_013241405.1">
    <property type="nucleotide sequence ID" value="XM_013385951.1"/>
</dbReference>
<dbReference type="HOGENOM" id="CLU_030378_3_0_1"/>
<accession>A0A066VFJ6</accession>
<organism evidence="4 5">
    <name type="scientific">Tilletiaria anomala (strain ATCC 24038 / CBS 436.72 / UBC 951)</name>
    <dbReference type="NCBI Taxonomy" id="1037660"/>
    <lineage>
        <taxon>Eukaryota</taxon>
        <taxon>Fungi</taxon>
        <taxon>Dikarya</taxon>
        <taxon>Basidiomycota</taxon>
        <taxon>Ustilaginomycotina</taxon>
        <taxon>Exobasidiomycetes</taxon>
        <taxon>Georgefischeriales</taxon>
        <taxon>Tilletiariaceae</taxon>
        <taxon>Tilletiaria</taxon>
    </lineage>
</organism>
<dbReference type="PANTHER" id="PTHR46009:SF1">
    <property type="entry name" value="VACUOLAR PROTEIN SORTING-ASSOCIATED PROTEIN VTA1 HOMOLOG"/>
    <property type="match status" value="1"/>
</dbReference>
<comment type="subcellular location">
    <subcellularLocation>
        <location evidence="1">Endomembrane system</location>
    </subcellularLocation>
</comment>
<evidence type="ECO:0000256" key="2">
    <source>
        <dbReference type="ARBA" id="ARBA00023136"/>
    </source>
</evidence>
<proteinExistence type="predicted"/>
<keyword evidence="2" id="KW-0472">Membrane</keyword>
<protein>
    <submittedName>
        <fullName evidence="4">DUF605-domain-containing protein</fullName>
    </submittedName>
</protein>
<dbReference type="AlphaFoldDB" id="A0A066VFJ6"/>
<evidence type="ECO:0000313" key="4">
    <source>
        <dbReference type="EMBL" id="KDN40507.1"/>
    </source>
</evidence>